<feature type="region of interest" description="Disordered" evidence="1">
    <location>
        <begin position="938"/>
        <end position="1003"/>
    </location>
</feature>
<dbReference type="RefSeq" id="XP_007781334.1">
    <property type="nucleotide sequence ID" value="XM_007783144.1"/>
</dbReference>
<name>R7YVU6_CONA1</name>
<dbReference type="GO" id="GO:0006406">
    <property type="term" value="P:mRNA export from nucleus"/>
    <property type="evidence" value="ECO:0007669"/>
    <property type="project" value="TreeGrafter"/>
</dbReference>
<dbReference type="AlphaFoldDB" id="R7YVU6"/>
<feature type="compositionally biased region" description="Basic and acidic residues" evidence="1">
    <location>
        <begin position="572"/>
        <end position="662"/>
    </location>
</feature>
<feature type="compositionally biased region" description="Polar residues" evidence="1">
    <location>
        <begin position="31"/>
        <end position="47"/>
    </location>
</feature>
<dbReference type="Proteomes" id="UP000016924">
    <property type="component" value="Unassembled WGS sequence"/>
</dbReference>
<dbReference type="GO" id="GO:0005737">
    <property type="term" value="C:cytoplasm"/>
    <property type="evidence" value="ECO:0007669"/>
    <property type="project" value="TreeGrafter"/>
</dbReference>
<organism evidence="3 4">
    <name type="scientific">Coniosporium apollinis (strain CBS 100218)</name>
    <name type="common">Rock-inhabiting black yeast</name>
    <dbReference type="NCBI Taxonomy" id="1168221"/>
    <lineage>
        <taxon>Eukaryota</taxon>
        <taxon>Fungi</taxon>
        <taxon>Dikarya</taxon>
        <taxon>Ascomycota</taxon>
        <taxon>Pezizomycotina</taxon>
        <taxon>Dothideomycetes</taxon>
        <taxon>Dothideomycetes incertae sedis</taxon>
        <taxon>Coniosporium</taxon>
    </lineage>
</organism>
<reference evidence="4" key="1">
    <citation type="submission" date="2012-06" db="EMBL/GenBank/DDBJ databases">
        <title>The genome sequence of Coniosporium apollinis CBS 100218.</title>
        <authorList>
            <consortium name="The Broad Institute Genome Sequencing Platform"/>
            <person name="Cuomo C."/>
            <person name="Gorbushina A."/>
            <person name="Noack S."/>
            <person name="Walker B."/>
            <person name="Young S.K."/>
            <person name="Zeng Q."/>
            <person name="Gargeya S."/>
            <person name="Fitzgerald M."/>
            <person name="Haas B."/>
            <person name="Abouelleil A."/>
            <person name="Alvarado L."/>
            <person name="Arachchi H.M."/>
            <person name="Berlin A.M."/>
            <person name="Chapman S.B."/>
            <person name="Goldberg J."/>
            <person name="Griggs A."/>
            <person name="Gujja S."/>
            <person name="Hansen M."/>
            <person name="Howarth C."/>
            <person name="Imamovic A."/>
            <person name="Larimer J."/>
            <person name="McCowan C."/>
            <person name="Montmayeur A."/>
            <person name="Murphy C."/>
            <person name="Neiman D."/>
            <person name="Pearson M."/>
            <person name="Priest M."/>
            <person name="Roberts A."/>
            <person name="Saif S."/>
            <person name="Shea T."/>
            <person name="Sisk P."/>
            <person name="Sykes S."/>
            <person name="Wortman J."/>
            <person name="Nusbaum C."/>
            <person name="Birren B."/>
        </authorList>
    </citation>
    <scope>NUCLEOTIDE SEQUENCE [LARGE SCALE GENOMIC DNA]</scope>
    <source>
        <strain evidence="4">CBS 100218</strain>
    </source>
</reference>
<feature type="compositionally biased region" description="Basic residues" evidence="1">
    <location>
        <begin position="851"/>
        <end position="863"/>
    </location>
</feature>
<dbReference type="HOGENOM" id="CLU_291703_0_0_1"/>
<feature type="compositionally biased region" description="Basic and acidic residues" evidence="1">
    <location>
        <begin position="984"/>
        <end position="994"/>
    </location>
</feature>
<feature type="compositionally biased region" description="Low complexity" evidence="1">
    <location>
        <begin position="864"/>
        <end position="901"/>
    </location>
</feature>
<dbReference type="OrthoDB" id="264795at2759"/>
<evidence type="ECO:0000256" key="1">
    <source>
        <dbReference type="SAM" id="MobiDB-lite"/>
    </source>
</evidence>
<dbReference type="InterPro" id="IPR045107">
    <property type="entry name" value="SAC3/GANP/THP3"/>
</dbReference>
<dbReference type="STRING" id="1168221.R7YVU6"/>
<dbReference type="EMBL" id="JH767577">
    <property type="protein sequence ID" value="EON66017.1"/>
    <property type="molecule type" value="Genomic_DNA"/>
</dbReference>
<keyword evidence="4" id="KW-1185">Reference proteome</keyword>
<dbReference type="GO" id="GO:0070390">
    <property type="term" value="C:transcription export complex 2"/>
    <property type="evidence" value="ECO:0007669"/>
    <property type="project" value="TreeGrafter"/>
</dbReference>
<feature type="compositionally biased region" description="Polar residues" evidence="1">
    <location>
        <begin position="840"/>
        <end position="850"/>
    </location>
</feature>
<feature type="region of interest" description="Disordered" evidence="1">
    <location>
        <begin position="752"/>
        <end position="783"/>
    </location>
</feature>
<sequence length="1046" mass="118403">MSQTSTATSARRGRGRGRGRGGPPRPAQRPNGVQRTARSASPSTRTIPTGPADVWERYQALKKHREKERAEAIANGFLADPDRPRTLAEAITPVGTCQDMCPEYERVERIVQKDVWEAELDPDSLAEGASKRVPAESRMVKKFRRAAAGIDEQLPSDLRPPTVLQWTVNYLFNDLVSEADSIASVHHFIWDRTRAIRNDFSIQQVTKLNDIRIAIESYERIARFHILTLHQLAQPQKPHEKYDWYQDREQLDRTLLSLMQYYDDSRNHFRSPNEAEFRAYCIIFQIQDPTPDLEDRIQSWPTEIVQDSRVQTALKLYAAAGNVADAQGPLKPRTQHPIAQANWQRFWKLVKSNAVSYLMACVAEIYFNLVRRIALNSLLVGYRQGGNTRNEDWSIKEMVDVLGFDNEEQVRNFVGHYGFGVGRRQDDTQFLDFSTVQVRQLGEPSAGLQPQLFSRRLVEFKRCGRTLSAVINGLTVSAARKAGLIEESEEMEDALEENGESDSLFVRQDEGEKQEPPKPITNGIFGLFSGSPAVNGAAAGGFFGKPSMPLQPPAAEDTSPEVDEEQVQQQAEDMRKQAEEKAARERLERQQEERRQEQLRQEAARLEAQKQEAARREAERREAERLEAQRREAQRQEAQRQEAMRLEAQRQEALRREEQRRQQLREEAQRQAALAQEARQRKEAGLLDGVAEDLFLNPIGILKQFVEYTAGPIIEASLLEFEADEFRRKTLYYRYGLDWRDIATRLRLRRQGREKRRRMQVRRAAAAAANEKTNPPPFEPGSSVFTPAVQDELDRLNPFRHRSVGTTQHLDTSRSAFEEHYSGPPKPEPPQPAGSAPAQTILSKGINPSANHHRRTPSTRRRPSTTSTRPTSTTTATPTASTTQLANPSASTSKTSPTTVPFLSGQSVLGANPDPHHPARLSTTRTNYFRLKAMGIDPSEPWKSPAGNSSLHTKPLPRNSPPTRILPRDSPPMAPPAPPLLPLLRERERKRGRDEMDEGDAAGADEALFARVRRVQRGLDESMTWYREDREREALRRSAGSAGSGK</sequence>
<feature type="domain" description="SAC3/GANP/THP3 conserved" evidence="2">
    <location>
        <begin position="100"/>
        <end position="421"/>
    </location>
</feature>
<gene>
    <name evidence="3" type="ORF">W97_05260</name>
</gene>
<dbReference type="GeneID" id="19902571"/>
<proteinExistence type="predicted"/>
<dbReference type="Pfam" id="PF03399">
    <property type="entry name" value="SAC3_GANP"/>
    <property type="match status" value="1"/>
</dbReference>
<feature type="compositionally biased region" description="Polar residues" evidence="1">
    <location>
        <begin position="804"/>
        <end position="815"/>
    </location>
</feature>
<evidence type="ECO:0000259" key="2">
    <source>
        <dbReference type="Pfam" id="PF03399"/>
    </source>
</evidence>
<dbReference type="InterPro" id="IPR005062">
    <property type="entry name" value="SAC3/GANP/THP3_conserved"/>
</dbReference>
<feature type="region of interest" description="Disordered" evidence="1">
    <location>
        <begin position="1"/>
        <end position="53"/>
    </location>
</feature>
<feature type="region of interest" description="Disordered" evidence="1">
    <location>
        <begin position="796"/>
        <end position="922"/>
    </location>
</feature>
<accession>R7YVU6</accession>
<dbReference type="eggNOG" id="KOG1860">
    <property type="taxonomic scope" value="Eukaryota"/>
</dbReference>
<evidence type="ECO:0000313" key="3">
    <source>
        <dbReference type="EMBL" id="EON66017.1"/>
    </source>
</evidence>
<dbReference type="PANTHER" id="PTHR12436">
    <property type="entry name" value="80 KDA MCM3-ASSOCIATED PROTEIN"/>
    <property type="match status" value="1"/>
</dbReference>
<protein>
    <recommendedName>
        <fullName evidence="2">SAC3/GANP/THP3 conserved domain-containing protein</fullName>
    </recommendedName>
</protein>
<feature type="region of interest" description="Disordered" evidence="1">
    <location>
        <begin position="544"/>
        <end position="662"/>
    </location>
</feature>
<feature type="compositionally biased region" description="Basic residues" evidence="1">
    <location>
        <begin position="752"/>
        <end position="761"/>
    </location>
</feature>
<dbReference type="Gene3D" id="1.25.40.990">
    <property type="match status" value="1"/>
</dbReference>
<dbReference type="PANTHER" id="PTHR12436:SF3">
    <property type="entry name" value="GERMINAL-CENTER ASSOCIATED NUCLEAR PROTEIN"/>
    <property type="match status" value="1"/>
</dbReference>
<evidence type="ECO:0000313" key="4">
    <source>
        <dbReference type="Proteomes" id="UP000016924"/>
    </source>
</evidence>
<feature type="compositionally biased region" description="Pro residues" evidence="1">
    <location>
        <begin position="969"/>
        <end position="981"/>
    </location>
</feature>